<evidence type="ECO:0000256" key="4">
    <source>
        <dbReference type="ARBA" id="ARBA00004922"/>
    </source>
</evidence>
<dbReference type="GO" id="GO:0004571">
    <property type="term" value="F:mannosyl-oligosaccharide 1,2-alpha-mannosidase activity"/>
    <property type="evidence" value="ECO:0007669"/>
    <property type="project" value="UniProtKB-EC"/>
</dbReference>
<dbReference type="VEuPathDB" id="FungiDB:M747DRAFT_86206"/>
<feature type="disulfide bond" evidence="16">
    <location>
        <begin position="444"/>
        <end position="487"/>
    </location>
</feature>
<accession>A0A100INJ7</accession>
<sequence length="731" mass="82995">MSFQAPRNSSPFSSQQPFQNNYWRASRSPGTNGLPGYGFSPPTGISNSLNNPLAGDRTLPMYKDKPYFAPRRTGPRARRRKIIYSGLCLLVLLALWYYSGSGQPEWKTPDAEKGAELWKWVQSFEESEPPYDGSAVTEKIDWDARREKVRDVFIVSWDGYAAHAWGYDEYHPIAKNGRHMIEGGMGWIIVDALDTLMIMNLTSRVQHARSWIHNSLQYNQDHDVNTFETTIRMLGGLLSAHYLSTNHPELAPLTDDDTGAPGEDLYIEKATDLADRLLGAFESGTGIPYASINLNKSEGLPSYADNGASSTAEATTLQLEFKYLAKLTGEAEYWQAVEKVMEVVDDQKMEDGLLPIYVYPETGEFKGDNIRLGSRGDSYYEYLIKQYLQTQETEPIYKDMWDESLVGVRKHLITYTQNAKLTVLGERPAGLHGVLSPKMDHLVCFYPGTIALAATGGRPLSEARQSPDWGQRQEEEILLARELTKTCWATYLITKTGLAPEITYFNVDDPRVMETDMYPDSTIANPSAGQQKASGELPLLSKSIYPVSDYSTKWRDDLNIHKQDRHNLQRPETVESLFYMYRITGDDIYRHWGWEMFKSFVKHTAVVEDIPVDELSKEDTSSSTSSSETEEDDGTRQKSKPQKITGFTSLSNADDDPPVKRDNMESFWMAETLKYFYLLFSDRDFISLEEHVFNTEAHPLPRFKPTGELKTGWMRKSRTITTPSEEVEESV</sequence>
<name>A0A100INJ7_ASPNG</name>
<proteinExistence type="inferred from homology"/>
<dbReference type="GO" id="GO:0005509">
    <property type="term" value="F:calcium ion binding"/>
    <property type="evidence" value="ECO:0007669"/>
    <property type="project" value="InterPro"/>
</dbReference>
<evidence type="ECO:0000256" key="1">
    <source>
        <dbReference type="ARBA" id="ARBA00001913"/>
    </source>
</evidence>
<dbReference type="OrthoDB" id="8118055at2759"/>
<comment type="cofactor">
    <cofactor evidence="2">
        <name>Mg(2+)</name>
        <dbReference type="ChEBI" id="CHEBI:18420"/>
    </cofactor>
</comment>
<evidence type="ECO:0000256" key="13">
    <source>
        <dbReference type="ARBA" id="ARBA00048605"/>
    </source>
</evidence>
<evidence type="ECO:0000256" key="5">
    <source>
        <dbReference type="ARBA" id="ARBA00007658"/>
    </source>
</evidence>
<comment type="catalytic activity">
    <reaction evidence="12">
        <text>N(4)-(alpha-D-Man-(1-&gt;2)-alpha-D-Man-(1-&gt;2)-alpha-D-Man-(1-&gt;3)-[alpha-D-Man-(1-&gt;3)-[alpha-D-Man-(1-&gt;2)-alpha-D-Man-(1-&gt;6)]-alpha-D-Man-(1-&gt;6)]-beta-D-Man-(1-&gt;4)-beta-D-GlcNAc-(1-&gt;4)-beta-D-GlcNAc)-L-asparaginyl-[protein] (N-glucan mannose isomer 8A1,2,3B1,3) + 3 H2O = N(4)-(alpha-D-Man-(1-&gt;3)-[alpha-D-Man-(1-&gt;3)-[alpha-D-Man-(1-&gt;6)]-alpha-D-Man-(1-&gt;6)]-beta-D-Man-(1-&gt;4)-beta-D-GlcNAc-(1-&gt;4)-beta-D-GlcNAc)-L-asparaginyl-[protein] (N-glucan mannose isomer 5A1,2) + 3 beta-D-mannose</text>
        <dbReference type="Rhea" id="RHEA:56028"/>
        <dbReference type="Rhea" id="RHEA-COMP:14358"/>
        <dbReference type="Rhea" id="RHEA-COMP:14367"/>
        <dbReference type="ChEBI" id="CHEBI:15377"/>
        <dbReference type="ChEBI" id="CHEBI:28563"/>
        <dbReference type="ChEBI" id="CHEBI:59087"/>
        <dbReference type="ChEBI" id="CHEBI:60628"/>
        <dbReference type="EC" id="3.2.1.113"/>
    </reaction>
</comment>
<evidence type="ECO:0000256" key="8">
    <source>
        <dbReference type="ARBA" id="ARBA00022837"/>
    </source>
</evidence>
<dbReference type="UniPathway" id="UPA00378"/>
<dbReference type="GO" id="GO:0060205">
    <property type="term" value="C:cytoplasmic vesicle lumen"/>
    <property type="evidence" value="ECO:0007669"/>
    <property type="project" value="UniProtKB-SubCell"/>
</dbReference>
<keyword evidence="8 15" id="KW-0106">Calcium</keyword>
<evidence type="ECO:0000256" key="10">
    <source>
        <dbReference type="ARBA" id="ARBA00023329"/>
    </source>
</evidence>
<dbReference type="PRINTS" id="PR00747">
    <property type="entry name" value="GLYHDRLASE47"/>
</dbReference>
<evidence type="ECO:0000313" key="21">
    <source>
        <dbReference type="Proteomes" id="UP000068243"/>
    </source>
</evidence>
<dbReference type="Pfam" id="PF01532">
    <property type="entry name" value="Glyco_hydro_47"/>
    <property type="match status" value="1"/>
</dbReference>
<evidence type="ECO:0000256" key="9">
    <source>
        <dbReference type="ARBA" id="ARBA00023157"/>
    </source>
</evidence>
<evidence type="ECO:0000256" key="15">
    <source>
        <dbReference type="PIRSR" id="PIRSR601382-2"/>
    </source>
</evidence>
<keyword evidence="19" id="KW-1133">Transmembrane helix</keyword>
<dbReference type="GO" id="GO:0036503">
    <property type="term" value="P:ERAD pathway"/>
    <property type="evidence" value="ECO:0007669"/>
    <property type="project" value="UniProtKB-ARBA"/>
</dbReference>
<feature type="compositionally biased region" description="Low complexity" evidence="18">
    <location>
        <begin position="8"/>
        <end position="21"/>
    </location>
</feature>
<evidence type="ECO:0000256" key="19">
    <source>
        <dbReference type="SAM" id="Phobius"/>
    </source>
</evidence>
<keyword evidence="19" id="KW-0812">Transmembrane</keyword>
<dbReference type="VEuPathDB" id="FungiDB:ATCC64974_106880"/>
<dbReference type="Proteomes" id="UP000068243">
    <property type="component" value="Unassembled WGS sequence"/>
</dbReference>
<keyword evidence="6 15" id="KW-0479">Metal-binding</keyword>
<evidence type="ECO:0000256" key="7">
    <source>
        <dbReference type="ARBA" id="ARBA00022801"/>
    </source>
</evidence>
<evidence type="ECO:0000256" key="2">
    <source>
        <dbReference type="ARBA" id="ARBA00001946"/>
    </source>
</evidence>
<dbReference type="SUPFAM" id="SSF48225">
    <property type="entry name" value="Seven-hairpin glycosidases"/>
    <property type="match status" value="1"/>
</dbReference>
<dbReference type="Gene3D" id="1.50.10.10">
    <property type="match status" value="1"/>
</dbReference>
<feature type="active site" evidence="14">
    <location>
        <position position="572"/>
    </location>
</feature>
<comment type="similarity">
    <text evidence="5 17">Belongs to the glycosyl hydrolase 47 family.</text>
</comment>
<feature type="region of interest" description="Disordered" evidence="18">
    <location>
        <begin position="614"/>
        <end position="658"/>
    </location>
</feature>
<comment type="pathway">
    <text evidence="4">Protein modification; protein glycosylation.</text>
</comment>
<evidence type="ECO:0000256" key="14">
    <source>
        <dbReference type="PIRSR" id="PIRSR601382-1"/>
    </source>
</evidence>
<dbReference type="OMA" id="AAFKHSW"/>
<evidence type="ECO:0000256" key="16">
    <source>
        <dbReference type="PIRSR" id="PIRSR601382-3"/>
    </source>
</evidence>
<feature type="region of interest" description="Disordered" evidence="18">
    <location>
        <begin position="1"/>
        <end position="25"/>
    </location>
</feature>
<evidence type="ECO:0000256" key="12">
    <source>
        <dbReference type="ARBA" id="ARBA00047669"/>
    </source>
</evidence>
<dbReference type="InterPro" id="IPR050749">
    <property type="entry name" value="Glycosyl_Hydrolase_47"/>
</dbReference>
<reference evidence="21" key="1">
    <citation type="journal article" date="2016" name="Genome Announc.">
        <title>Draft genome sequence of Aspergillus niger strain An76.</title>
        <authorList>
            <person name="Gong W."/>
            <person name="Cheng Z."/>
            <person name="Zhang H."/>
            <person name="Liu L."/>
            <person name="Gao P."/>
            <person name="Wang L."/>
        </authorList>
    </citation>
    <scope>NUCLEOTIDE SEQUENCE [LARGE SCALE GENOMIC DNA]</scope>
    <source>
        <strain evidence="21">An76</strain>
    </source>
</reference>
<dbReference type="EMBL" id="BCMY01000012">
    <property type="protein sequence ID" value="GAQ44488.1"/>
    <property type="molecule type" value="Genomic_DNA"/>
</dbReference>
<organism evidence="20 21">
    <name type="scientific">Aspergillus niger</name>
    <dbReference type="NCBI Taxonomy" id="5061"/>
    <lineage>
        <taxon>Eukaryota</taxon>
        <taxon>Fungi</taxon>
        <taxon>Dikarya</taxon>
        <taxon>Ascomycota</taxon>
        <taxon>Pezizomycotina</taxon>
        <taxon>Eurotiomycetes</taxon>
        <taxon>Eurotiomycetidae</taxon>
        <taxon>Eurotiales</taxon>
        <taxon>Aspergillaceae</taxon>
        <taxon>Aspergillus</taxon>
        <taxon>Aspergillus subgen. Circumdati</taxon>
    </lineage>
</organism>
<evidence type="ECO:0000256" key="6">
    <source>
        <dbReference type="ARBA" id="ARBA00022723"/>
    </source>
</evidence>
<dbReference type="FunFam" id="1.50.10.10:FF:000033">
    <property type="entry name" value="alpha-1,2-Mannosidase"/>
    <property type="match status" value="1"/>
</dbReference>
<dbReference type="AlphaFoldDB" id="A0A100INJ7"/>
<feature type="active site" description="Proton donor" evidence="14">
    <location>
        <position position="501"/>
    </location>
</feature>
<evidence type="ECO:0000313" key="20">
    <source>
        <dbReference type="EMBL" id="GAQ44488.1"/>
    </source>
</evidence>
<dbReference type="GO" id="GO:0016020">
    <property type="term" value="C:membrane"/>
    <property type="evidence" value="ECO:0007669"/>
    <property type="project" value="InterPro"/>
</dbReference>
<keyword evidence="9 16" id="KW-1015">Disulfide bond</keyword>
<evidence type="ECO:0000256" key="11">
    <source>
        <dbReference type="ARBA" id="ARBA00024790"/>
    </source>
</evidence>
<feature type="active site" description="Proton donor" evidence="14">
    <location>
        <position position="228"/>
    </location>
</feature>
<keyword evidence="7 17" id="KW-0378">Hydrolase</keyword>
<comment type="function">
    <text evidence="11">Involved in the maturation of Asn-linked oligosaccharides. Progressively trims alpha-1,2-linked mannose residues from Man(9)GlcNAc(2) to produce Man(5)GlcNAc(2).</text>
</comment>
<keyword evidence="19" id="KW-0472">Membrane</keyword>
<comment type="cofactor">
    <cofactor evidence="1 15">
        <name>Ca(2+)</name>
        <dbReference type="ChEBI" id="CHEBI:29108"/>
    </cofactor>
</comment>
<comment type="catalytic activity">
    <reaction evidence="13">
        <text>N(4)-(alpha-D-Man-(1-&gt;2)-alpha-D-Man-(1-&gt;2)-alpha-D-Man-(1-&gt;3)-[alpha-D-Man-(1-&gt;2)-alpha-D-Man-(1-&gt;3)-[alpha-D-Man-(1-&gt;2)-alpha-D-Man-(1-&gt;6)]-alpha-D-Man-(1-&gt;6)]-beta-D-Man-(1-&gt;4)-beta-D-GlcNAc-(1-&gt;4)-beta-D-GlcNAc)-L-asparaginyl-[protein] (N-glucan mannose isomer 9A1,2,3B1,2,3) + 4 H2O = N(4)-(alpha-D-Man-(1-&gt;3)-[alpha-D-Man-(1-&gt;3)-[alpha-D-Man-(1-&gt;6)]-alpha-D-Man-(1-&gt;6)]-beta-D-Man-(1-&gt;4)-beta-D-GlcNAc-(1-&gt;4)-beta-D-GlcNAc)-L-asparaginyl-[protein] (N-glucan mannose isomer 5A1,2) + 4 beta-D-mannose</text>
        <dbReference type="Rhea" id="RHEA:56008"/>
        <dbReference type="Rhea" id="RHEA-COMP:14356"/>
        <dbReference type="Rhea" id="RHEA-COMP:14367"/>
        <dbReference type="ChEBI" id="CHEBI:15377"/>
        <dbReference type="ChEBI" id="CHEBI:28563"/>
        <dbReference type="ChEBI" id="CHEBI:59087"/>
        <dbReference type="ChEBI" id="CHEBI:139493"/>
        <dbReference type="EC" id="3.2.1.113"/>
    </reaction>
</comment>
<dbReference type="InterPro" id="IPR012341">
    <property type="entry name" value="6hp_glycosidase-like_sf"/>
</dbReference>
<feature type="binding site" evidence="15">
    <location>
        <position position="695"/>
    </location>
    <ligand>
        <name>Ca(2+)</name>
        <dbReference type="ChEBI" id="CHEBI:29108"/>
    </ligand>
</feature>
<evidence type="ECO:0000256" key="17">
    <source>
        <dbReference type="RuleBase" id="RU361193"/>
    </source>
</evidence>
<gene>
    <name evidence="20" type="ORF">ABL_07149</name>
</gene>
<dbReference type="VEuPathDB" id="FungiDB:ASPNIDRAFT2_1226708"/>
<keyword evidence="10" id="KW-0968">Cytoplasmic vesicle</keyword>
<dbReference type="GO" id="GO:0005783">
    <property type="term" value="C:endoplasmic reticulum"/>
    <property type="evidence" value="ECO:0007669"/>
    <property type="project" value="TreeGrafter"/>
</dbReference>
<dbReference type="InterPro" id="IPR001382">
    <property type="entry name" value="Glyco_hydro_47"/>
</dbReference>
<evidence type="ECO:0000256" key="3">
    <source>
        <dbReference type="ARBA" id="ARBA00004321"/>
    </source>
</evidence>
<dbReference type="VEuPathDB" id="FungiDB:An18g06220"/>
<feature type="active site" evidence="14">
    <location>
        <position position="377"/>
    </location>
</feature>
<evidence type="ECO:0000256" key="18">
    <source>
        <dbReference type="SAM" id="MobiDB-lite"/>
    </source>
</evidence>
<feature type="transmembrane region" description="Helical" evidence="19">
    <location>
        <begin position="82"/>
        <end position="99"/>
    </location>
</feature>
<comment type="caution">
    <text evidence="20">The sequence shown here is derived from an EMBL/GenBank/DDBJ whole genome shotgun (WGS) entry which is preliminary data.</text>
</comment>
<dbReference type="InterPro" id="IPR036026">
    <property type="entry name" value="Seven-hairpin_glycosidases"/>
</dbReference>
<protein>
    <recommendedName>
        <fullName evidence="17">alpha-1,2-Mannosidase</fullName>
        <ecNumber evidence="17">3.2.1.-</ecNumber>
    </recommendedName>
</protein>
<keyword evidence="17" id="KW-0326">Glycosidase</keyword>
<dbReference type="PANTHER" id="PTHR11742">
    <property type="entry name" value="MANNOSYL-OLIGOSACCHARIDE ALPHA-1,2-MANNOSIDASE-RELATED"/>
    <property type="match status" value="1"/>
</dbReference>
<comment type="subcellular location">
    <subcellularLocation>
        <location evidence="3">Cytoplasmic vesicle lumen</location>
    </subcellularLocation>
</comment>
<dbReference type="GO" id="GO:0005975">
    <property type="term" value="P:carbohydrate metabolic process"/>
    <property type="evidence" value="ECO:0007669"/>
    <property type="project" value="InterPro"/>
</dbReference>
<dbReference type="EC" id="3.2.1.-" evidence="17"/>
<dbReference type="PANTHER" id="PTHR11742:SF55">
    <property type="entry name" value="ENDOPLASMIC RETICULUM MANNOSYL-OLIGOSACCHARIDE 1,2-ALPHA-MANNOSIDASE"/>
    <property type="match status" value="1"/>
</dbReference>